<dbReference type="HOGENOM" id="CLU_133161_1_0_9"/>
<organism evidence="2 3">
    <name type="scientific">Butyrivibrio proteoclasticus (strain ATCC 51982 / DSM 14932 / B316)</name>
    <name type="common">Clostridium proteoclasticum</name>
    <dbReference type="NCBI Taxonomy" id="515622"/>
    <lineage>
        <taxon>Bacteria</taxon>
        <taxon>Bacillati</taxon>
        <taxon>Bacillota</taxon>
        <taxon>Clostridia</taxon>
        <taxon>Lachnospirales</taxon>
        <taxon>Lachnospiraceae</taxon>
        <taxon>Butyrivibrio</taxon>
    </lineage>
</organism>
<keyword evidence="3" id="KW-1185">Reference proteome</keyword>
<dbReference type="Proteomes" id="UP000001299">
    <property type="component" value="Chromosome 1"/>
</dbReference>
<protein>
    <recommendedName>
        <fullName evidence="4">DUF4860 domain-containing protein</fullName>
    </recommendedName>
</protein>
<dbReference type="eggNOG" id="ENOG5033410">
    <property type="taxonomic scope" value="Bacteria"/>
</dbReference>
<dbReference type="RefSeq" id="WP_013281444.1">
    <property type="nucleotide sequence ID" value="NC_014387.1"/>
</dbReference>
<keyword evidence="1" id="KW-0812">Transmembrane</keyword>
<evidence type="ECO:0000313" key="2">
    <source>
        <dbReference type="EMBL" id="ADL34790.1"/>
    </source>
</evidence>
<dbReference type="KEGG" id="bpb:bpr_I2056"/>
<feature type="transmembrane region" description="Helical" evidence="1">
    <location>
        <begin position="14"/>
        <end position="38"/>
    </location>
</feature>
<name>E0RYU5_BUTPB</name>
<keyword evidence="1" id="KW-1133">Transmembrane helix</keyword>
<proteinExistence type="predicted"/>
<keyword evidence="1" id="KW-0472">Membrane</keyword>
<reference evidence="2 3" key="1">
    <citation type="journal article" date="2010" name="PLoS ONE">
        <title>The glycobiome of the rumen bacterium Butyrivibrio proteoclasticus B316(T) highlights adaptation to a polysaccharide-rich environment.</title>
        <authorList>
            <person name="Kelly W.J."/>
            <person name="Leahy S.C."/>
            <person name="Altermann E."/>
            <person name="Yeoman C.J."/>
            <person name="Dunne J.C."/>
            <person name="Kong Z."/>
            <person name="Pacheco D.M."/>
            <person name="Li D."/>
            <person name="Noel S.J."/>
            <person name="Moon C.D."/>
            <person name="Cookson A.L."/>
            <person name="Attwood G.T."/>
        </authorList>
    </citation>
    <scope>NUCLEOTIDE SEQUENCE [LARGE SCALE GENOMIC DNA]</scope>
    <source>
        <strain evidence="3">ATCC 51982 / DSM 14932 / B316</strain>
    </source>
</reference>
<dbReference type="EMBL" id="CP001810">
    <property type="protein sequence ID" value="ADL34790.1"/>
    <property type="molecule type" value="Genomic_DNA"/>
</dbReference>
<evidence type="ECO:0008006" key="4">
    <source>
        <dbReference type="Google" id="ProtNLM"/>
    </source>
</evidence>
<gene>
    <name evidence="2" type="ordered locus">bpr_I2056</name>
</gene>
<dbReference type="Pfam" id="PF16152">
    <property type="entry name" value="DUF4860"/>
    <property type="match status" value="1"/>
</dbReference>
<dbReference type="AlphaFoldDB" id="E0RYU5"/>
<evidence type="ECO:0000313" key="3">
    <source>
        <dbReference type="Proteomes" id="UP000001299"/>
    </source>
</evidence>
<sequence>MNPSSNKRHVIDTVFVICLMLLFLISALTVISIGANIYKKNVATTSENYAQRVSIAYITEKVRQSDVDGNVYVQRLFDQNVLVFEQTVNGNVYNTYIYSYDGYLRELFARADLDNFYPQTGQKILKLNSFDIEKTNDNLLKATVTEEDGSKETVFIAVHSK</sequence>
<dbReference type="InterPro" id="IPR032340">
    <property type="entry name" value="DUF4860"/>
</dbReference>
<accession>E0RYU5</accession>
<dbReference type="STRING" id="515622.bpr_I2056"/>
<evidence type="ECO:0000256" key="1">
    <source>
        <dbReference type="SAM" id="Phobius"/>
    </source>
</evidence>